<reference evidence="3 4" key="1">
    <citation type="submission" date="2018-02" db="EMBL/GenBank/DDBJ databases">
        <title>Genome sequence of the basidiomycete white-rot fungus Phlebia centrifuga.</title>
        <authorList>
            <person name="Granchi Z."/>
            <person name="Peng M."/>
            <person name="de Vries R.P."/>
            <person name="Hilden K."/>
            <person name="Makela M.R."/>
            <person name="Grigoriev I."/>
            <person name="Riley R."/>
        </authorList>
    </citation>
    <scope>NUCLEOTIDE SEQUENCE [LARGE SCALE GENOMIC DNA]</scope>
    <source>
        <strain evidence="3 4">FBCC195</strain>
    </source>
</reference>
<proteinExistence type="predicted"/>
<feature type="region of interest" description="Disordered" evidence="1">
    <location>
        <begin position="809"/>
        <end position="925"/>
    </location>
</feature>
<comment type="caution">
    <text evidence="3">The sequence shown here is derived from an EMBL/GenBank/DDBJ whole genome shotgun (WGS) entry which is preliminary data.</text>
</comment>
<evidence type="ECO:0000256" key="1">
    <source>
        <dbReference type="SAM" id="MobiDB-lite"/>
    </source>
</evidence>
<dbReference type="AlphaFoldDB" id="A0A2R6NQI4"/>
<feature type="region of interest" description="Disordered" evidence="1">
    <location>
        <begin position="77"/>
        <end position="99"/>
    </location>
</feature>
<feature type="compositionally biased region" description="Basic residues" evidence="1">
    <location>
        <begin position="846"/>
        <end position="855"/>
    </location>
</feature>
<dbReference type="PANTHER" id="PTHR33096:SF1">
    <property type="entry name" value="CXC1-LIKE CYSTEINE CLUSTER ASSOCIATED WITH KDZ TRANSPOSASES DOMAIN-CONTAINING PROTEIN"/>
    <property type="match status" value="1"/>
</dbReference>
<evidence type="ECO:0000313" key="4">
    <source>
        <dbReference type="Proteomes" id="UP000186601"/>
    </source>
</evidence>
<dbReference type="InterPro" id="IPR040521">
    <property type="entry name" value="KDZ"/>
</dbReference>
<dbReference type="Pfam" id="PF18758">
    <property type="entry name" value="KDZ"/>
    <property type="match status" value="1"/>
</dbReference>
<feature type="non-terminal residue" evidence="3">
    <location>
        <position position="1174"/>
    </location>
</feature>
<evidence type="ECO:0000313" key="3">
    <source>
        <dbReference type="EMBL" id="PSR74764.1"/>
    </source>
</evidence>
<accession>A0A2R6NQI4</accession>
<keyword evidence="4" id="KW-1185">Reference proteome</keyword>
<organism evidence="3 4">
    <name type="scientific">Hermanssonia centrifuga</name>
    <dbReference type="NCBI Taxonomy" id="98765"/>
    <lineage>
        <taxon>Eukaryota</taxon>
        <taxon>Fungi</taxon>
        <taxon>Dikarya</taxon>
        <taxon>Basidiomycota</taxon>
        <taxon>Agaricomycotina</taxon>
        <taxon>Agaricomycetes</taxon>
        <taxon>Polyporales</taxon>
        <taxon>Meruliaceae</taxon>
        <taxon>Hermanssonia</taxon>
    </lineage>
</organism>
<dbReference type="InterPro" id="IPR041457">
    <property type="entry name" value="CxC2_KDZ-assoc"/>
</dbReference>
<dbReference type="PANTHER" id="PTHR33096">
    <property type="entry name" value="CXC2 DOMAIN-CONTAINING PROTEIN"/>
    <property type="match status" value="1"/>
</dbReference>
<dbReference type="Pfam" id="PF18803">
    <property type="entry name" value="CxC2"/>
    <property type="match status" value="1"/>
</dbReference>
<dbReference type="EMBL" id="MLYV02000958">
    <property type="protein sequence ID" value="PSR74764.1"/>
    <property type="molecule type" value="Genomic_DNA"/>
</dbReference>
<evidence type="ECO:0000259" key="2">
    <source>
        <dbReference type="Pfam" id="PF18803"/>
    </source>
</evidence>
<dbReference type="OrthoDB" id="2740778at2759"/>
<feature type="domain" description="CxC2-like cysteine cluster KDZ transposase-associated" evidence="2">
    <location>
        <begin position="216"/>
        <end position="324"/>
    </location>
</feature>
<gene>
    <name evidence="3" type="ORF">PHLCEN_2v9585</name>
</gene>
<dbReference type="Proteomes" id="UP000186601">
    <property type="component" value="Unassembled WGS sequence"/>
</dbReference>
<protein>
    <recommendedName>
        <fullName evidence="2">CxC2-like cysteine cluster KDZ transposase-associated domain-containing protein</fullName>
    </recommendedName>
</protein>
<name>A0A2R6NQI4_9APHY</name>
<sequence>MSSSSSKIRITSPSKNNNKNVFTRIASMRSSAPSNFTGAGPRLQRKLDPYASLHTWTVPSILPSLLAAQAAASLPSQSSDSSEIAPVSATEPVSHRPIADELATSSDAYSILQVGEGLKTKVNNTIKPSVRMTQFLDKWSQRALNAVYKRERPPIYPGRCDVCADNNIHSTVYRCTQCINPPTTCKYCAVSAHIHNPLHVVEEWECNRGFWLRMPLSDLGLVVELGHGGQRCPKSRSKARQMTFVHEHGIHEGHVRFCGCPVLDNDPSPDATQLLEAGFWPASWERPSTCFTVHLMRSYHLLSVQAHTNALDYFTCLRRRTDGTFPDEAKDRYREFLISTREFFFLTLCKRKGIEPQRKMEYASLATLCPSCPQPGINMDPNWESREENLRFLDALFHAIDGNFTQNQKDKNTDVDDFPLTLGAAYFANENDVAKYIKDLGPLKHESSTCHKFGAMGYSGHWGSVSGTLGLSCARHMFVLPGGGVDLQKGERFANVDFAMISGLRLWADLFMHVSAYDINCQYRINFEKRMEAFRQLTTEFESIPMRIKYFPWTLPGVGKFHLPAHNASCRYKFSLNLLPGAGMTDGESPERIWASLNALALRTREMAAGHRHDVINEFHGDMNVRRTYGMAAFLHRKYVEAETMHARAAETFKKLEDEIKEGVLGPQKLAEWKRDETEWIGKVVKMEEHKDLKNPYEPRKEKKLTQKQMLADLTAKAVGTTGISYGLVGVIEEGMEIQKLKAEILQDLSAGADSDIPSSTMADIRRGFTKRVDAWRERSATYFTPWVDAAAKDLSEAGKRIAAESLERGVERGQVDEEVEGWQPLGDGEQETDGQSEKTVVMAGARKKGRLKSKAAKDLVGTTSTPSALSLYAPSVSASPAAGKTTKKREREEAGDPQPGKKRRRQEDNALLDPTHRKSASRSPAWHEVNAVLVELPSSHHESIRCHIAMKAAVEIERRLREIEAQDSLDDLRTQLITSYGLQAKKKDVRGQRRTTRAYGAIQRKWKSIQAAAAAYRRTRTALLALGMSESDPRFRILKKEDVKAFTVFSADQQLGDSKKCVRPSWIWEDLSFVDAQGDEAVKEYFEDAVRVHWFRMSALKQRWYEQTLLVREEMKRTVRFFKYFERHWSVIAGDVINEGRAAYAKKQSYRYTRLLRGCKEGWQRLNDPSIDV</sequence>